<dbReference type="VEuPathDB" id="TriTrypDB:C3747_28g50"/>
<dbReference type="SMR" id="A0A2V2X545"/>
<dbReference type="VEuPathDB" id="TriTrypDB:ECC02_000036"/>
<dbReference type="EMBL" id="PRFC01000028">
    <property type="protein sequence ID" value="PWV15605.1"/>
    <property type="molecule type" value="Genomic_DNA"/>
</dbReference>
<feature type="compositionally biased region" description="Basic and acidic residues" evidence="1">
    <location>
        <begin position="352"/>
        <end position="366"/>
    </location>
</feature>
<dbReference type="Proteomes" id="UP000246078">
    <property type="component" value="Unassembled WGS sequence"/>
</dbReference>
<comment type="caution">
    <text evidence="2">The sequence shown here is derived from an EMBL/GenBank/DDBJ whole genome shotgun (WGS) entry which is preliminary data.</text>
</comment>
<dbReference type="VEuPathDB" id="TriTrypDB:TCSYLVIO_003317"/>
<dbReference type="VEuPathDB" id="TriTrypDB:TcCLB.511733.50"/>
<reference evidence="2 3" key="1">
    <citation type="journal article" date="2018" name="Microb. Genom.">
        <title>Expanding an expanded genome: long-read sequencing of Trypanosoma cruzi.</title>
        <authorList>
            <person name="Berna L."/>
            <person name="Rodriguez M."/>
            <person name="Chiribao M.L."/>
            <person name="Parodi-Talice A."/>
            <person name="Pita S."/>
            <person name="Rijo G."/>
            <person name="Alvarez-Valin F."/>
            <person name="Robello C."/>
        </authorList>
    </citation>
    <scope>NUCLEOTIDE SEQUENCE [LARGE SCALE GENOMIC DNA]</scope>
    <source>
        <strain evidence="2 3">TCC</strain>
    </source>
</reference>
<gene>
    <name evidence="2" type="ORF">C3747_28g50</name>
</gene>
<dbReference type="VEuPathDB" id="TriTrypDB:C4B63_18g242"/>
<dbReference type="VEuPathDB" id="TriTrypDB:TcCL_NonESM02947"/>
<evidence type="ECO:0000313" key="3">
    <source>
        <dbReference type="Proteomes" id="UP000246078"/>
    </source>
</evidence>
<dbReference type="OMA" id="FEAKLPW"/>
<dbReference type="AlphaFoldDB" id="A0A2V2X545"/>
<proteinExistence type="predicted"/>
<dbReference type="VEuPathDB" id="TriTrypDB:Tc_MARK_2033"/>
<dbReference type="VEuPathDB" id="TriTrypDB:BCY84_01113"/>
<accession>A0A2V2X545</accession>
<sequence length="395" mass="44347">MFDALSALVETASAKAKLLTEEGYELVKQTGMLELEEGYDDTNCGTTEVKCKTVPAAECVTSKESEGPCPAVTRVTKDLFFLPPSQWESPAEEWTLLAESALMEENSCIIPPERILGEESLVSKLCGLLNVDSIEKLPEIPKFSECKPSQELVDWLTSETECIEFRSLLVPRHVSDEQYWVNTCWRFFIYRMCRNGSQLLDVMEVVSIEPKPVDTTGVLRKKRIGVPNNATHWKKLRETLNCRREMAAWIEEQISTVQHEIELALSNLQLLTNITMKRETTELGDSVSESCKYHKAKLDRLMGELKLQREKLGESVLCPDHGSLFAQLANVNDQLRVKLEVYASLSSGNPSECRENVSHGGREEATLKTSPSGGDHDDTTVFEAVLPWEKEGEEG</sequence>
<evidence type="ECO:0000256" key="1">
    <source>
        <dbReference type="SAM" id="MobiDB-lite"/>
    </source>
</evidence>
<organism evidence="2 3">
    <name type="scientific">Trypanosoma cruzi</name>
    <dbReference type="NCBI Taxonomy" id="5693"/>
    <lineage>
        <taxon>Eukaryota</taxon>
        <taxon>Discoba</taxon>
        <taxon>Euglenozoa</taxon>
        <taxon>Kinetoplastea</taxon>
        <taxon>Metakinetoplastina</taxon>
        <taxon>Trypanosomatida</taxon>
        <taxon>Trypanosomatidae</taxon>
        <taxon>Trypanosoma</taxon>
        <taxon>Schizotrypanum</taxon>
    </lineage>
</organism>
<dbReference type="VEuPathDB" id="TriTrypDB:TcYC6_0098120"/>
<dbReference type="VEuPathDB" id="TriTrypDB:TcCLB.511523.60"/>
<dbReference type="OrthoDB" id="264083at2759"/>
<feature type="region of interest" description="Disordered" evidence="1">
    <location>
        <begin position="350"/>
        <end position="379"/>
    </location>
</feature>
<dbReference type="VEuPathDB" id="TriTrypDB:TcG_01031"/>
<evidence type="ECO:0008006" key="4">
    <source>
        <dbReference type="Google" id="ProtNLM"/>
    </source>
</evidence>
<dbReference type="VEuPathDB" id="TriTrypDB:TcBrA4_0028080"/>
<protein>
    <recommendedName>
        <fullName evidence="4">BSD domain-containing protein</fullName>
    </recommendedName>
</protein>
<evidence type="ECO:0000313" key="2">
    <source>
        <dbReference type="EMBL" id="PWV15605.1"/>
    </source>
</evidence>
<name>A0A2V2X545_TRYCR</name>
<dbReference type="VEuPathDB" id="TriTrypDB:TCDM_02141"/>